<dbReference type="OrthoDB" id="9803333at2"/>
<dbReference type="PANTHER" id="PTHR42760">
    <property type="entry name" value="SHORT-CHAIN DEHYDROGENASES/REDUCTASES FAMILY MEMBER"/>
    <property type="match status" value="1"/>
</dbReference>
<dbReference type="Gene3D" id="3.40.50.720">
    <property type="entry name" value="NAD(P)-binding Rossmann-like Domain"/>
    <property type="match status" value="1"/>
</dbReference>
<dbReference type="EMBL" id="QLZQ01000003">
    <property type="protein sequence ID" value="RAZ67744.1"/>
    <property type="molecule type" value="Genomic_DNA"/>
</dbReference>
<dbReference type="PRINTS" id="PR00080">
    <property type="entry name" value="SDRFAMILY"/>
</dbReference>
<dbReference type="GO" id="GO:0050090">
    <property type="term" value="F:mannuronate reductase activity"/>
    <property type="evidence" value="ECO:0007669"/>
    <property type="project" value="UniProtKB-EC"/>
</dbReference>
<dbReference type="GO" id="GO:0005975">
    <property type="term" value="P:carbohydrate metabolic process"/>
    <property type="evidence" value="ECO:0007669"/>
    <property type="project" value="UniProtKB-ARBA"/>
</dbReference>
<keyword evidence="2 4" id="KW-0560">Oxidoreductase</keyword>
<dbReference type="SUPFAM" id="SSF51735">
    <property type="entry name" value="NAD(P)-binding Rossmann-fold domains"/>
    <property type="match status" value="1"/>
</dbReference>
<reference evidence="4 5" key="1">
    <citation type="submission" date="2018-06" db="EMBL/GenBank/DDBJ databases">
        <title>The draft genome sequences of strains SCU63 and S1.</title>
        <authorList>
            <person name="Gan L."/>
        </authorList>
    </citation>
    <scope>NUCLEOTIDE SEQUENCE [LARGE SCALE GENOMIC DNA]</scope>
    <source>
        <strain evidence="4 5">S1</strain>
    </source>
</reference>
<dbReference type="InterPro" id="IPR002347">
    <property type="entry name" value="SDR_fam"/>
</dbReference>
<keyword evidence="5" id="KW-1185">Reference proteome</keyword>
<dbReference type="Pfam" id="PF00106">
    <property type="entry name" value="adh_short"/>
    <property type="match status" value="1"/>
</dbReference>
<protein>
    <submittedName>
        <fullName evidence="4">D-mannonate oxidoreductase</fullName>
        <ecNumber evidence="4">1.1.1.131</ecNumber>
    </submittedName>
</protein>
<dbReference type="AlphaFoldDB" id="A0A365K512"/>
<dbReference type="Proteomes" id="UP000251869">
    <property type="component" value="Unassembled WGS sequence"/>
</dbReference>
<dbReference type="InterPro" id="IPR020904">
    <property type="entry name" value="Sc_DH/Rdtase_CS"/>
</dbReference>
<accession>A0A365K512</accession>
<evidence type="ECO:0000256" key="1">
    <source>
        <dbReference type="ARBA" id="ARBA00006484"/>
    </source>
</evidence>
<dbReference type="InterPro" id="IPR036291">
    <property type="entry name" value="NAD(P)-bd_dom_sf"/>
</dbReference>
<evidence type="ECO:0000256" key="2">
    <source>
        <dbReference type="ARBA" id="ARBA00023002"/>
    </source>
</evidence>
<gene>
    <name evidence="4" type="ORF">DP119_08835</name>
</gene>
<dbReference type="RefSeq" id="WP_112232848.1">
    <property type="nucleotide sequence ID" value="NZ_QLZQ01000003.1"/>
</dbReference>
<proteinExistence type="inferred from homology"/>
<comment type="similarity">
    <text evidence="1 3">Belongs to the short-chain dehydrogenases/reductases (SDR) family.</text>
</comment>
<dbReference type="EC" id="1.1.1.131" evidence="4"/>
<evidence type="ECO:0000256" key="3">
    <source>
        <dbReference type="RuleBase" id="RU000363"/>
    </source>
</evidence>
<dbReference type="PRINTS" id="PR00081">
    <property type="entry name" value="GDHRDH"/>
</dbReference>
<dbReference type="PANTHER" id="PTHR42760:SF115">
    <property type="entry name" value="3-OXOACYL-[ACYL-CARRIER-PROTEIN] REDUCTASE FABG"/>
    <property type="match status" value="1"/>
</dbReference>
<name>A0A365K512_9BACL</name>
<evidence type="ECO:0000313" key="4">
    <source>
        <dbReference type="EMBL" id="RAZ67744.1"/>
    </source>
</evidence>
<sequence>MFSSHENLAGRTAVITGGSGVLCSEMARALATQNVNVAILNRTAEKGQTVADEIKQAGGSAIAVAADVLDRQSLERAKEEILNAYGHIDILINGAGGNHPDAITDIELHSEDGQGKTFFDLEEDGFSRVFASNFTGSFLASQVFGKELLKQESPVILNISSMSAYSPMTKVPAYSAAKSAINNFTMWMAVHFAEQNLRVNAIAPGFFLTAQNKDLLTNKDGSLTPRSGKIMASTPMKRFGKPEDLVGTMLWLLDENYSGFVTGITVPVDGGFLAYSGV</sequence>
<evidence type="ECO:0000313" key="5">
    <source>
        <dbReference type="Proteomes" id="UP000251869"/>
    </source>
</evidence>
<comment type="caution">
    <text evidence="4">The sequence shown here is derived from an EMBL/GenBank/DDBJ whole genome shotgun (WGS) entry which is preliminary data.</text>
</comment>
<dbReference type="FunFam" id="3.40.50.720:FF:000240">
    <property type="entry name" value="SDR family oxidoreductase"/>
    <property type="match status" value="1"/>
</dbReference>
<dbReference type="CDD" id="cd08935">
    <property type="entry name" value="mannonate_red_SDR_c"/>
    <property type="match status" value="1"/>
</dbReference>
<dbReference type="PROSITE" id="PS00061">
    <property type="entry name" value="ADH_SHORT"/>
    <property type="match status" value="1"/>
</dbReference>
<dbReference type="NCBIfam" id="NF006132">
    <property type="entry name" value="PRK08277.1"/>
    <property type="match status" value="1"/>
</dbReference>
<organism evidence="4 5">
    <name type="scientific">Planococcus maitriensis</name>
    <dbReference type="NCBI Taxonomy" id="221799"/>
    <lineage>
        <taxon>Bacteria</taxon>
        <taxon>Bacillati</taxon>
        <taxon>Bacillota</taxon>
        <taxon>Bacilli</taxon>
        <taxon>Bacillales</taxon>
        <taxon>Caryophanaceae</taxon>
        <taxon>Planococcus</taxon>
    </lineage>
</organism>